<evidence type="ECO:0000313" key="4">
    <source>
        <dbReference type="Proteomes" id="UP001596380"/>
    </source>
</evidence>
<dbReference type="InterPro" id="IPR011050">
    <property type="entry name" value="Pectin_lyase_fold/virulence"/>
</dbReference>
<dbReference type="Gene3D" id="2.160.20.10">
    <property type="entry name" value="Single-stranded right-handed beta-helix, Pectin lyase-like"/>
    <property type="match status" value="1"/>
</dbReference>
<feature type="compositionally biased region" description="Polar residues" evidence="1">
    <location>
        <begin position="28"/>
        <end position="39"/>
    </location>
</feature>
<feature type="region of interest" description="Disordered" evidence="1">
    <location>
        <begin position="20"/>
        <end position="89"/>
    </location>
</feature>
<dbReference type="PROSITE" id="PS51257">
    <property type="entry name" value="PROKAR_LIPOPROTEIN"/>
    <property type="match status" value="1"/>
</dbReference>
<reference evidence="4" key="1">
    <citation type="journal article" date="2019" name="Int. J. Syst. Evol. Microbiol.">
        <title>The Global Catalogue of Microorganisms (GCM) 10K type strain sequencing project: providing services to taxonomists for standard genome sequencing and annotation.</title>
        <authorList>
            <consortium name="The Broad Institute Genomics Platform"/>
            <consortium name="The Broad Institute Genome Sequencing Center for Infectious Disease"/>
            <person name="Wu L."/>
            <person name="Ma J."/>
        </authorList>
    </citation>
    <scope>NUCLEOTIDE SEQUENCE [LARGE SCALE GENOMIC DNA]</scope>
    <source>
        <strain evidence="4">JCM 3369</strain>
    </source>
</reference>
<comment type="caution">
    <text evidence="3">The sequence shown here is derived from an EMBL/GenBank/DDBJ whole genome shotgun (WGS) entry which is preliminary data.</text>
</comment>
<gene>
    <name evidence="3" type="ORF">ACFQKB_02020</name>
</gene>
<name>A0ABW2CC38_9ACTN</name>
<organism evidence="3 4">
    <name type="scientific">Actinomadura yumaensis</name>
    <dbReference type="NCBI Taxonomy" id="111807"/>
    <lineage>
        <taxon>Bacteria</taxon>
        <taxon>Bacillati</taxon>
        <taxon>Actinomycetota</taxon>
        <taxon>Actinomycetes</taxon>
        <taxon>Streptosporangiales</taxon>
        <taxon>Thermomonosporaceae</taxon>
        <taxon>Actinomadura</taxon>
    </lineage>
</organism>
<keyword evidence="4" id="KW-1185">Reference proteome</keyword>
<dbReference type="SUPFAM" id="SSF51126">
    <property type="entry name" value="Pectin lyase-like"/>
    <property type="match status" value="1"/>
</dbReference>
<evidence type="ECO:0000256" key="2">
    <source>
        <dbReference type="SAM" id="SignalP"/>
    </source>
</evidence>
<evidence type="ECO:0008006" key="5">
    <source>
        <dbReference type="Google" id="ProtNLM"/>
    </source>
</evidence>
<dbReference type="InterPro" id="IPR012334">
    <property type="entry name" value="Pectin_lyas_fold"/>
</dbReference>
<sequence length="325" mass="34267">MYTRTVLALALAGAALTACGGDGREAATQGSTGTPSRIVTPTPADVQPTGAPPLKLDLDRKSASTSGGEGAQAAWPNYSTTGVPAGRRLTRTGPLTIRRDGAIVDGKEVHGEINVQANNVTVRNTHVVGAGGDWVVIQRQGYGGLRIERTEINGTPKVRSQKAVLNFGGALTVRGARIHTVSEGVVTPHGLIENSLIMKLKHFPGDHNDAIASPSGPAAGQSLVIRHNVILNPLGQTAAIALWQDFGRAHHATIQRNYLAGGGYAVYGGKGKYGRPTDIKVIGNVFSRRYFKKGGFYGPVTSFDPSGRGNVWRSNVWDDGKPVRP</sequence>
<proteinExistence type="predicted"/>
<feature type="signal peptide" evidence="2">
    <location>
        <begin position="1"/>
        <end position="20"/>
    </location>
</feature>
<evidence type="ECO:0000313" key="3">
    <source>
        <dbReference type="EMBL" id="MFC6878535.1"/>
    </source>
</evidence>
<feature type="chain" id="PRO_5046242964" description="Right-handed parallel beta-helix repeat-containing protein" evidence="2">
    <location>
        <begin position="21"/>
        <end position="325"/>
    </location>
</feature>
<protein>
    <recommendedName>
        <fullName evidence="5">Right-handed parallel beta-helix repeat-containing protein</fullName>
    </recommendedName>
</protein>
<dbReference type="RefSeq" id="WP_241682805.1">
    <property type="nucleotide sequence ID" value="NZ_JBHSXE010000001.1"/>
</dbReference>
<dbReference type="EMBL" id="JBHSXS010000001">
    <property type="protein sequence ID" value="MFC6878535.1"/>
    <property type="molecule type" value="Genomic_DNA"/>
</dbReference>
<accession>A0ABW2CC38</accession>
<evidence type="ECO:0000256" key="1">
    <source>
        <dbReference type="SAM" id="MobiDB-lite"/>
    </source>
</evidence>
<dbReference type="Proteomes" id="UP001596380">
    <property type="component" value="Unassembled WGS sequence"/>
</dbReference>
<keyword evidence="2" id="KW-0732">Signal</keyword>